<dbReference type="InterPro" id="IPR013010">
    <property type="entry name" value="Znf_SIAH"/>
</dbReference>
<dbReference type="EMBL" id="JASPKY010000435">
    <property type="protein sequence ID" value="KAK9700557.1"/>
    <property type="molecule type" value="Genomic_DNA"/>
</dbReference>
<organism evidence="6 7">
    <name type="scientific">Popillia japonica</name>
    <name type="common">Japanese beetle</name>
    <dbReference type="NCBI Taxonomy" id="7064"/>
    <lineage>
        <taxon>Eukaryota</taxon>
        <taxon>Metazoa</taxon>
        <taxon>Ecdysozoa</taxon>
        <taxon>Arthropoda</taxon>
        <taxon>Hexapoda</taxon>
        <taxon>Insecta</taxon>
        <taxon>Pterygota</taxon>
        <taxon>Neoptera</taxon>
        <taxon>Endopterygota</taxon>
        <taxon>Coleoptera</taxon>
        <taxon>Polyphaga</taxon>
        <taxon>Scarabaeiformia</taxon>
        <taxon>Scarabaeidae</taxon>
        <taxon>Rutelinae</taxon>
        <taxon>Popillia</taxon>
    </lineage>
</organism>
<dbReference type="GO" id="GO:0031624">
    <property type="term" value="F:ubiquitin conjugating enzyme binding"/>
    <property type="evidence" value="ECO:0007669"/>
    <property type="project" value="TreeGrafter"/>
</dbReference>
<dbReference type="InterPro" id="IPR004162">
    <property type="entry name" value="SINA-like_animal"/>
</dbReference>
<sequence>MNYLKTEDLLDLSIFKCLVCTRRLGYPIMRVGLAGNVCKACYDKTPYTDSVEDTRFCALMEKLSFPCNYTAEGCTFFGSFRKTCEHEQSCFFRGRLCPFVYVNNCENKEHIHDIISHVQEQHTNNIVVVQEESITVKNACLEKPDELYFVNVGGNSFLIRILFKNESQEILYMFYRMNDNDIAKAVRFTSIAFNEDQEKCISVMSESELSFQFNYENAISVSMQKLQELDLENEIRIVVTRNDEYTNGQYLNVPIVATVWAQCCRCSNVVEEIYLPSELEVPLKSYCQSCSVYTMLTKKKYMKVDVSKLIFGYVFPCRSEGCHQLVRGDNYYAHNKYQCYFKKYACPTSGCSKTYFPQEMMTHILEAHKDAVNPKTCSLKESDVYVYVNDSDVYLQECEISKDNIFSITVIKLTEPYLDNSYYWEVHIESKVKTLSTIITGGCTVGGSKRQIYIKGYLDRGKLVFRTYIKRV</sequence>
<dbReference type="PANTHER" id="PTHR45877">
    <property type="entry name" value="E3 UBIQUITIN-PROTEIN LIGASE SIAH2"/>
    <property type="match status" value="1"/>
</dbReference>
<feature type="domain" description="SIAH-type" evidence="5">
    <location>
        <begin position="62"/>
        <end position="123"/>
    </location>
</feature>
<evidence type="ECO:0000256" key="1">
    <source>
        <dbReference type="ARBA" id="ARBA00022723"/>
    </source>
</evidence>
<accession>A0AAW1JD90</accession>
<dbReference type="PANTHER" id="PTHR45877:SF2">
    <property type="entry name" value="E3 UBIQUITIN-PROTEIN LIGASE SINA-RELATED"/>
    <property type="match status" value="1"/>
</dbReference>
<dbReference type="GO" id="GO:0005737">
    <property type="term" value="C:cytoplasm"/>
    <property type="evidence" value="ECO:0007669"/>
    <property type="project" value="TreeGrafter"/>
</dbReference>
<dbReference type="Gene3D" id="3.30.40.10">
    <property type="entry name" value="Zinc/RING finger domain, C3HC4 (zinc finger)"/>
    <property type="match status" value="1"/>
</dbReference>
<comment type="caution">
    <text evidence="6">The sequence shown here is derived from an EMBL/GenBank/DDBJ whole genome shotgun (WGS) entry which is preliminary data.</text>
</comment>
<dbReference type="InterPro" id="IPR013083">
    <property type="entry name" value="Znf_RING/FYVE/PHD"/>
</dbReference>
<reference evidence="6 7" key="1">
    <citation type="journal article" date="2024" name="BMC Genomics">
        <title>De novo assembly and annotation of Popillia japonica's genome with initial clues to its potential as an invasive pest.</title>
        <authorList>
            <person name="Cucini C."/>
            <person name="Boschi S."/>
            <person name="Funari R."/>
            <person name="Cardaioli E."/>
            <person name="Iannotti N."/>
            <person name="Marturano G."/>
            <person name="Paoli F."/>
            <person name="Bruttini M."/>
            <person name="Carapelli A."/>
            <person name="Frati F."/>
            <person name="Nardi F."/>
        </authorList>
    </citation>
    <scope>NUCLEOTIDE SEQUENCE [LARGE SCALE GENOMIC DNA]</scope>
    <source>
        <strain evidence="6">DMR45628</strain>
    </source>
</reference>
<dbReference type="AlphaFoldDB" id="A0AAW1JD90"/>
<evidence type="ECO:0000259" key="5">
    <source>
        <dbReference type="PROSITE" id="PS51081"/>
    </source>
</evidence>
<evidence type="ECO:0000256" key="3">
    <source>
        <dbReference type="ARBA" id="ARBA00022833"/>
    </source>
</evidence>
<dbReference type="GO" id="GO:0043161">
    <property type="term" value="P:proteasome-mediated ubiquitin-dependent protein catabolic process"/>
    <property type="evidence" value="ECO:0007669"/>
    <property type="project" value="TreeGrafter"/>
</dbReference>
<dbReference type="PROSITE" id="PS51081">
    <property type="entry name" value="ZF_SIAH"/>
    <property type="match status" value="1"/>
</dbReference>
<evidence type="ECO:0000313" key="7">
    <source>
        <dbReference type="Proteomes" id="UP001458880"/>
    </source>
</evidence>
<evidence type="ECO:0000256" key="2">
    <source>
        <dbReference type="ARBA" id="ARBA00022771"/>
    </source>
</evidence>
<keyword evidence="1" id="KW-0479">Metal-binding</keyword>
<dbReference type="Pfam" id="PF21361">
    <property type="entry name" value="Sina_ZnF"/>
    <property type="match status" value="1"/>
</dbReference>
<dbReference type="SUPFAM" id="SSF49599">
    <property type="entry name" value="TRAF domain-like"/>
    <property type="match status" value="2"/>
</dbReference>
<keyword evidence="2 4" id="KW-0863">Zinc-finger</keyword>
<gene>
    <name evidence="6" type="ORF">QE152_g31167</name>
</gene>
<name>A0AAW1JD90_POPJA</name>
<keyword evidence="7" id="KW-1185">Reference proteome</keyword>
<protein>
    <submittedName>
        <fullName evidence="6">Seven in absentia protein family</fullName>
    </submittedName>
</protein>
<evidence type="ECO:0000313" key="6">
    <source>
        <dbReference type="EMBL" id="KAK9700557.1"/>
    </source>
</evidence>
<dbReference type="GO" id="GO:0008270">
    <property type="term" value="F:zinc ion binding"/>
    <property type="evidence" value="ECO:0007669"/>
    <property type="project" value="UniProtKB-KW"/>
</dbReference>
<keyword evidence="3" id="KW-0862">Zinc</keyword>
<dbReference type="GO" id="GO:0061630">
    <property type="term" value="F:ubiquitin protein ligase activity"/>
    <property type="evidence" value="ECO:0007669"/>
    <property type="project" value="TreeGrafter"/>
</dbReference>
<proteinExistence type="predicted"/>
<evidence type="ECO:0000256" key="4">
    <source>
        <dbReference type="PROSITE-ProRule" id="PRU00455"/>
    </source>
</evidence>
<dbReference type="Proteomes" id="UP001458880">
    <property type="component" value="Unassembled WGS sequence"/>
</dbReference>